<keyword evidence="5" id="KW-1185">Reference proteome</keyword>
<sequence>MDWEYQTNGPMDPSSPFVQSTKRVQEQQQQQQQQQRQQQQQQQQQRKDVFGSSSSFGAFGHNPLNRTQSTPSKTSGLPTTPSQPASIFSTSHLNRTVTAAPFRNPAFTTPRKPFDADAYSEASPAESSPAATDVSDLADTPENDRSYDLDHMTITPASVSRHKNMVSSRKQSGKGELMHTVFSNRDKVRKRKRYNENKDISGYRLPYRQHDEWDETDYDSDESTIEPGRPSSRHVSRGRSPSKNKNYNGGGNNKRDGWLSNFLSVIQRHPHAPAIMSYWLSTLFNFVVVFASFYFLYVIYSVLSEDFLLARRKARDGIVAEIERCTTKYTQNKCYPIEHRLPAVSQLCDEWYECMLQNENGTKTAQTIVLEVANVLNSVVGSLHYKTLAVLLVGFLIFCYSGTSIVKKVGGGDIFAQPPLAPPPAYPSAYYPHPADRIAWEQIAPQTPRHFNPRHMRHSNDETPESDIASPTPPPMSSFRALAPPPLHTPSSSRRLQGSPSKLMSTIERNREREWERERGRSPTKSRSPTKRY</sequence>
<organism evidence="4 5">
    <name type="scientific">Diatrype stigma</name>
    <dbReference type="NCBI Taxonomy" id="117547"/>
    <lineage>
        <taxon>Eukaryota</taxon>
        <taxon>Fungi</taxon>
        <taxon>Dikarya</taxon>
        <taxon>Ascomycota</taxon>
        <taxon>Pezizomycotina</taxon>
        <taxon>Sordariomycetes</taxon>
        <taxon>Xylariomycetidae</taxon>
        <taxon>Xylariales</taxon>
        <taxon>Diatrypaceae</taxon>
        <taxon>Diatrype</taxon>
    </lineage>
</organism>
<feature type="region of interest" description="Disordered" evidence="1">
    <location>
        <begin position="160"/>
        <end position="195"/>
    </location>
</feature>
<dbReference type="GO" id="GO:0055088">
    <property type="term" value="P:lipid homeostasis"/>
    <property type="evidence" value="ECO:0007669"/>
    <property type="project" value="InterPro"/>
</dbReference>
<gene>
    <name evidence="4" type="ORF">SLS62_007895</name>
</gene>
<dbReference type="AlphaFoldDB" id="A0AAN9ULX5"/>
<feature type="compositionally biased region" description="Basic residues" evidence="1">
    <location>
        <begin position="231"/>
        <end position="242"/>
    </location>
</feature>
<feature type="compositionally biased region" description="Acidic residues" evidence="1">
    <location>
        <begin position="214"/>
        <end position="224"/>
    </location>
</feature>
<evidence type="ECO:0000256" key="1">
    <source>
        <dbReference type="SAM" id="MobiDB-lite"/>
    </source>
</evidence>
<feature type="compositionally biased region" description="Basic residues" evidence="1">
    <location>
        <begin position="522"/>
        <end position="533"/>
    </location>
</feature>
<feature type="compositionally biased region" description="Low complexity" evidence="1">
    <location>
        <begin position="26"/>
        <end position="60"/>
    </location>
</feature>
<dbReference type="InterPro" id="IPR040202">
    <property type="entry name" value="Brl1/Brr6"/>
</dbReference>
<dbReference type="PANTHER" id="PTHR28136">
    <property type="entry name" value="NUCLEUS EXPORT PROTEIN BRR6"/>
    <property type="match status" value="1"/>
</dbReference>
<dbReference type="EMBL" id="JAKJXP020000069">
    <property type="protein sequence ID" value="KAK7750146.1"/>
    <property type="molecule type" value="Genomic_DNA"/>
</dbReference>
<feature type="compositionally biased region" description="Polar residues" evidence="1">
    <location>
        <begin position="64"/>
        <end position="97"/>
    </location>
</feature>
<feature type="compositionally biased region" description="Polar residues" evidence="1">
    <location>
        <begin position="489"/>
        <end position="504"/>
    </location>
</feature>
<feature type="domain" description="Brl1/Brr6" evidence="3">
    <location>
        <begin position="276"/>
        <end position="405"/>
    </location>
</feature>
<comment type="caution">
    <text evidence="4">The sequence shown here is derived from an EMBL/GenBank/DDBJ whole genome shotgun (WGS) entry which is preliminary data.</text>
</comment>
<dbReference type="PANTHER" id="PTHR28136:SF1">
    <property type="entry name" value="NUCLEUS EXPORT PROTEIN BRL1"/>
    <property type="match status" value="1"/>
</dbReference>
<dbReference type="GO" id="GO:0006998">
    <property type="term" value="P:nuclear envelope organization"/>
    <property type="evidence" value="ECO:0007669"/>
    <property type="project" value="InterPro"/>
</dbReference>
<feature type="region of interest" description="Disordered" evidence="1">
    <location>
        <begin position="214"/>
        <end position="252"/>
    </location>
</feature>
<name>A0AAN9ULX5_9PEZI</name>
<feature type="transmembrane region" description="Helical" evidence="2">
    <location>
        <begin position="278"/>
        <end position="303"/>
    </location>
</feature>
<reference evidence="4 5" key="1">
    <citation type="submission" date="2024-02" db="EMBL/GenBank/DDBJ databases">
        <title>De novo assembly and annotation of 12 fungi associated with fruit tree decline syndrome in Ontario, Canada.</title>
        <authorList>
            <person name="Sulman M."/>
            <person name="Ellouze W."/>
            <person name="Ilyukhin E."/>
        </authorList>
    </citation>
    <scope>NUCLEOTIDE SEQUENCE [LARGE SCALE GENOMIC DNA]</scope>
    <source>
        <strain evidence="4 5">M11/M66-122</strain>
    </source>
</reference>
<keyword evidence="2" id="KW-0472">Membrane</keyword>
<proteinExistence type="predicted"/>
<protein>
    <recommendedName>
        <fullName evidence="3">Brl1/Brr6 domain-containing protein</fullName>
    </recommendedName>
</protein>
<keyword evidence="2" id="KW-0812">Transmembrane</keyword>
<evidence type="ECO:0000259" key="3">
    <source>
        <dbReference type="SMART" id="SM01042"/>
    </source>
</evidence>
<feature type="compositionally biased region" description="Basic and acidic residues" evidence="1">
    <location>
        <begin position="508"/>
        <end position="521"/>
    </location>
</feature>
<dbReference type="InterPro" id="IPR018767">
    <property type="entry name" value="Brl1/Brr6_dom"/>
</dbReference>
<accession>A0AAN9ULX5</accession>
<feature type="region of interest" description="Disordered" evidence="1">
    <location>
        <begin position="449"/>
        <end position="533"/>
    </location>
</feature>
<feature type="region of interest" description="Disordered" evidence="1">
    <location>
        <begin position="1"/>
        <end position="148"/>
    </location>
</feature>
<evidence type="ECO:0000256" key="2">
    <source>
        <dbReference type="SAM" id="Phobius"/>
    </source>
</evidence>
<dbReference type="Pfam" id="PF10104">
    <property type="entry name" value="Brr6_like_C_C"/>
    <property type="match status" value="1"/>
</dbReference>
<dbReference type="SMART" id="SM01042">
    <property type="entry name" value="Brr6_like_C_C"/>
    <property type="match status" value="1"/>
</dbReference>
<dbReference type="GO" id="GO:0031965">
    <property type="term" value="C:nuclear membrane"/>
    <property type="evidence" value="ECO:0007669"/>
    <property type="project" value="InterPro"/>
</dbReference>
<dbReference type="Proteomes" id="UP001320420">
    <property type="component" value="Unassembled WGS sequence"/>
</dbReference>
<keyword evidence="2" id="KW-1133">Transmembrane helix</keyword>
<evidence type="ECO:0000313" key="5">
    <source>
        <dbReference type="Proteomes" id="UP001320420"/>
    </source>
</evidence>
<feature type="compositionally biased region" description="Low complexity" evidence="1">
    <location>
        <begin position="116"/>
        <end position="131"/>
    </location>
</feature>
<evidence type="ECO:0000313" key="4">
    <source>
        <dbReference type="EMBL" id="KAK7750146.1"/>
    </source>
</evidence>